<feature type="region of interest" description="Disordered" evidence="5">
    <location>
        <begin position="80"/>
        <end position="110"/>
    </location>
</feature>
<dbReference type="InterPro" id="IPR041472">
    <property type="entry name" value="BL00235/CARNS1_N"/>
</dbReference>
<dbReference type="GO" id="GO:0005524">
    <property type="term" value="F:ATP binding"/>
    <property type="evidence" value="ECO:0007669"/>
    <property type="project" value="UniProtKB-UniRule"/>
</dbReference>
<keyword evidence="3 4" id="KW-0067">ATP-binding</keyword>
<evidence type="ECO:0000313" key="8">
    <source>
        <dbReference type="Proteomes" id="UP000626109"/>
    </source>
</evidence>
<dbReference type="EMBL" id="CAJNNW010033497">
    <property type="protein sequence ID" value="CAE8719222.1"/>
    <property type="molecule type" value="Genomic_DNA"/>
</dbReference>
<evidence type="ECO:0000313" key="7">
    <source>
        <dbReference type="EMBL" id="CAE8719222.1"/>
    </source>
</evidence>
<comment type="caution">
    <text evidence="7">The sequence shown here is derived from an EMBL/GenBank/DDBJ whole genome shotgun (WGS) entry which is preliminary data.</text>
</comment>
<dbReference type="Gene3D" id="3.30.470.20">
    <property type="entry name" value="ATP-grasp fold, B domain"/>
    <property type="match status" value="1"/>
</dbReference>
<dbReference type="PROSITE" id="PS50975">
    <property type="entry name" value="ATP_GRASP"/>
    <property type="match status" value="1"/>
</dbReference>
<evidence type="ECO:0000256" key="3">
    <source>
        <dbReference type="ARBA" id="ARBA00022840"/>
    </source>
</evidence>
<dbReference type="GO" id="GO:0016874">
    <property type="term" value="F:ligase activity"/>
    <property type="evidence" value="ECO:0007669"/>
    <property type="project" value="UniProtKB-KW"/>
</dbReference>
<dbReference type="InterPro" id="IPR011761">
    <property type="entry name" value="ATP-grasp"/>
</dbReference>
<accession>A0A813L8S3</accession>
<sequence length="691" mass="74552">MASSCAWIATAQSWPASDSILVCLPSCSPRTTRTTITLLSSQHSAASSAVVQLAAMSGCGCFHWLQYSYRRLADSHPGELDRSPARAYQKSESSPSLNDPDLPRIGSWASPVPNSPTPWGIWGRETSVSDCASPGGLSMDFCLSLEENLQDAQKNFGPEIVTAQPRRIQEVGIGKSGQASPRRKKEGSGFHVEQLLASPGSLKQGQTLAEREAALARRIEKVLRELPKGASTCEKVAKTPRRLITTRGAHGQRLRRGLIEGAVIVFFTTGYEGKRFIYEKAHALGVRSVLIDSAGSWSEKLVEEGLAVKFIALDMSMSSDEVFREALKAIEAREQDPKVGSVDGVATFAELSVPVTARLAEALGLPGPAPESADMALDKHATRAALARAGLPSIKNYEICCEADVETAAKIVGFPAVLKPVSGVASLGVKKVESIAELRTAYLDRDRELLSQLKGKRTTVGANNVIGARFLLESYLDGDEVDVDVVMSEGEWQYAAVSDNGPTLEPYFNETWAVSPSLLPRQKQVELQELAINAVKALGFEDGIFHVECKCTTNCGPQLIEVNARMGGGPVYATNLRTWNVDLVEETLFCAAGIPARPVAPREPRECIADADVNTLKSGRLVDLNFLEPLKDREGVISFSSHVHAGEQVVGPADGLPTWLVELAVTKPTPREALDFLMKLEAEVQAKVRVA</sequence>
<gene>
    <name evidence="7" type="ORF">PGLA2088_LOCUS40519</name>
</gene>
<organism evidence="7 8">
    <name type="scientific">Polarella glacialis</name>
    <name type="common">Dinoflagellate</name>
    <dbReference type="NCBI Taxonomy" id="89957"/>
    <lineage>
        <taxon>Eukaryota</taxon>
        <taxon>Sar</taxon>
        <taxon>Alveolata</taxon>
        <taxon>Dinophyceae</taxon>
        <taxon>Suessiales</taxon>
        <taxon>Suessiaceae</taxon>
        <taxon>Polarella</taxon>
    </lineage>
</organism>
<dbReference type="Pfam" id="PF18130">
    <property type="entry name" value="ATPgrasp_N"/>
    <property type="match status" value="1"/>
</dbReference>
<dbReference type="Gene3D" id="3.40.50.20">
    <property type="match status" value="1"/>
</dbReference>
<proteinExistence type="predicted"/>
<protein>
    <recommendedName>
        <fullName evidence="6">ATP-grasp domain-containing protein</fullName>
    </recommendedName>
</protein>
<reference evidence="7" key="1">
    <citation type="submission" date="2021-02" db="EMBL/GenBank/DDBJ databases">
        <authorList>
            <person name="Dougan E. K."/>
            <person name="Rhodes N."/>
            <person name="Thang M."/>
            <person name="Chan C."/>
        </authorList>
    </citation>
    <scope>NUCLEOTIDE SEQUENCE</scope>
</reference>
<dbReference type="InterPro" id="IPR052032">
    <property type="entry name" value="ATP-dep_AA_Ligase"/>
</dbReference>
<evidence type="ECO:0000256" key="1">
    <source>
        <dbReference type="ARBA" id="ARBA00022598"/>
    </source>
</evidence>
<evidence type="ECO:0000256" key="2">
    <source>
        <dbReference type="ARBA" id="ARBA00022741"/>
    </source>
</evidence>
<evidence type="ECO:0000256" key="4">
    <source>
        <dbReference type="PROSITE-ProRule" id="PRU00409"/>
    </source>
</evidence>
<dbReference type="Proteomes" id="UP000626109">
    <property type="component" value="Unassembled WGS sequence"/>
</dbReference>
<keyword evidence="2 4" id="KW-0547">Nucleotide-binding</keyword>
<name>A0A813L8S3_POLGL</name>
<dbReference type="PANTHER" id="PTHR43585">
    <property type="entry name" value="FUMIPYRROLE BIOSYNTHESIS PROTEIN C"/>
    <property type="match status" value="1"/>
</dbReference>
<dbReference type="SUPFAM" id="SSF56059">
    <property type="entry name" value="Glutathione synthetase ATP-binding domain-like"/>
    <property type="match status" value="1"/>
</dbReference>
<dbReference type="Pfam" id="PF13535">
    <property type="entry name" value="ATP-grasp_4"/>
    <property type="match status" value="1"/>
</dbReference>
<dbReference type="AlphaFoldDB" id="A0A813L8S3"/>
<dbReference type="GO" id="GO:0046872">
    <property type="term" value="F:metal ion binding"/>
    <property type="evidence" value="ECO:0007669"/>
    <property type="project" value="InterPro"/>
</dbReference>
<dbReference type="PANTHER" id="PTHR43585:SF2">
    <property type="entry name" value="ATP-GRASP ENZYME FSQD"/>
    <property type="match status" value="1"/>
</dbReference>
<evidence type="ECO:0000259" key="6">
    <source>
        <dbReference type="PROSITE" id="PS50975"/>
    </source>
</evidence>
<keyword evidence="1" id="KW-0436">Ligase</keyword>
<feature type="domain" description="ATP-grasp" evidence="6">
    <location>
        <begin position="383"/>
        <end position="592"/>
    </location>
</feature>
<evidence type="ECO:0000256" key="5">
    <source>
        <dbReference type="SAM" id="MobiDB-lite"/>
    </source>
</evidence>